<dbReference type="EMBL" id="CP020114">
    <property type="protein sequence ID" value="AVZ30419.1"/>
    <property type="molecule type" value="Genomic_DNA"/>
</dbReference>
<protein>
    <recommendedName>
        <fullName evidence="4">Chromosome partition protein Smc</fullName>
    </recommendedName>
</protein>
<keyword evidence="1" id="KW-0732">Signal</keyword>
<accession>A0A2S0Q7J1</accession>
<dbReference type="KEGG" id="nsp:BMF81_01980"/>
<name>A0A2S0Q7J1_NODSP</name>
<gene>
    <name evidence="2" type="ORF">BMF81_01980</name>
</gene>
<sequence>MKIFPSLKKIVVYSLVLLVSVCSLLFTAPTAIAAVDGSTQYIAFDTSTSTGSIDEAVASYRSLKGKVAKQQSLSIDEIKQALGVINDKINTLVQEKKDLLAADSNASTDNLDSSIASYRSLKGKVAKQQSLSIDEIKQALGVINAKINSLT</sequence>
<reference evidence="2 3" key="1">
    <citation type="submission" date="2017-03" db="EMBL/GenBank/DDBJ databases">
        <title>Comparative genomics of the toxic Baltic Sea cyanobacteria Nodularia spumigena UHCC 0039 and its response on varying salinity.</title>
        <authorList>
            <person name="Teikari J.E."/>
        </authorList>
    </citation>
    <scope>NUCLEOTIDE SEQUENCE [LARGE SCALE GENOMIC DNA]</scope>
    <source>
        <strain evidence="2 3">UHCC 0039</strain>
    </source>
</reference>
<proteinExistence type="predicted"/>
<dbReference type="GeneID" id="78017306"/>
<dbReference type="Proteomes" id="UP000244056">
    <property type="component" value="Chromosome"/>
</dbReference>
<feature type="signal peptide" evidence="1">
    <location>
        <begin position="1"/>
        <end position="33"/>
    </location>
</feature>
<dbReference type="AlphaFoldDB" id="A0A2S0Q7J1"/>
<evidence type="ECO:0000313" key="3">
    <source>
        <dbReference type="Proteomes" id="UP000244056"/>
    </source>
</evidence>
<evidence type="ECO:0000256" key="1">
    <source>
        <dbReference type="SAM" id="SignalP"/>
    </source>
</evidence>
<evidence type="ECO:0000313" key="2">
    <source>
        <dbReference type="EMBL" id="AVZ30419.1"/>
    </source>
</evidence>
<organism evidence="2 3">
    <name type="scientific">Nodularia spumigena UHCC 0039</name>
    <dbReference type="NCBI Taxonomy" id="1914872"/>
    <lineage>
        <taxon>Bacteria</taxon>
        <taxon>Bacillati</taxon>
        <taxon>Cyanobacteriota</taxon>
        <taxon>Cyanophyceae</taxon>
        <taxon>Nostocales</taxon>
        <taxon>Nodulariaceae</taxon>
        <taxon>Nodularia</taxon>
    </lineage>
</organism>
<evidence type="ECO:0008006" key="4">
    <source>
        <dbReference type="Google" id="ProtNLM"/>
    </source>
</evidence>
<dbReference type="RefSeq" id="WP_107806273.1">
    <property type="nucleotide sequence ID" value="NZ_CAWNZE010000001.1"/>
</dbReference>
<feature type="chain" id="PRO_5015578591" description="Chromosome partition protein Smc" evidence="1">
    <location>
        <begin position="34"/>
        <end position="151"/>
    </location>
</feature>